<dbReference type="Gene3D" id="3.20.100.30">
    <property type="entry name" value="VTC, catalytic tunnel domain"/>
    <property type="match status" value="1"/>
</dbReference>
<dbReference type="InterPro" id="IPR051572">
    <property type="entry name" value="VTC_Complex_Subunit"/>
</dbReference>
<dbReference type="Pfam" id="PF09359">
    <property type="entry name" value="VTC"/>
    <property type="match status" value="1"/>
</dbReference>
<evidence type="ECO:0000256" key="3">
    <source>
        <dbReference type="ARBA" id="ARBA00022989"/>
    </source>
</evidence>
<sequence length="260" mass="30948">MAIEVFNRHEVKFLIDRDIYEKLQEKLLEHMVADEFNNSQEFYSISNIYYDTKDNTLIRNSLSKPKYKEKLRLRGYGVPSQDSNVYLEIKKKYCGQVNKRRITLELGEAYDFLSKGIKPEPKDYLKKQISNEIEYILELYDLEPKVYVSYDRKAMFCREDHDLRITFDTNIKTRRNDLRLESGNYGEALLDEGQWIMEIKTGKSMPVWLTNLLSEKKIYKNSFSKYGKEYEKLVMKNKLLKGEKSLCLNQFSVQQQMLAQ</sequence>
<evidence type="ECO:0000256" key="1">
    <source>
        <dbReference type="ARBA" id="ARBA00004127"/>
    </source>
</evidence>
<accession>A0A2T0BDI0</accession>
<evidence type="ECO:0000259" key="5">
    <source>
        <dbReference type="Pfam" id="PF09359"/>
    </source>
</evidence>
<evidence type="ECO:0000313" key="6">
    <source>
        <dbReference type="EMBL" id="PRR81948.1"/>
    </source>
</evidence>
<protein>
    <submittedName>
        <fullName evidence="6">VTC domain protein</fullName>
    </submittedName>
</protein>
<keyword evidence="4" id="KW-0472">Membrane</keyword>
<dbReference type="CDD" id="cd07750">
    <property type="entry name" value="PolyPPase_VTC_like"/>
    <property type="match status" value="1"/>
</dbReference>
<dbReference type="PANTHER" id="PTHR46140">
    <property type="entry name" value="VACUOLAR TRANSPORTER CHAPERONE 1-RELATED"/>
    <property type="match status" value="1"/>
</dbReference>
<dbReference type="Proteomes" id="UP000239471">
    <property type="component" value="Unassembled WGS sequence"/>
</dbReference>
<feature type="domain" description="VTC" evidence="5">
    <location>
        <begin position="7"/>
        <end position="233"/>
    </location>
</feature>
<keyword evidence="2" id="KW-0812">Transmembrane</keyword>
<comment type="subcellular location">
    <subcellularLocation>
        <location evidence="1">Endomembrane system</location>
        <topology evidence="1">Multi-pass membrane protein</topology>
    </subcellularLocation>
</comment>
<proteinExistence type="predicted"/>
<organism evidence="6 7">
    <name type="scientific">Clostridium vincentii</name>
    <dbReference type="NCBI Taxonomy" id="52704"/>
    <lineage>
        <taxon>Bacteria</taxon>
        <taxon>Bacillati</taxon>
        <taxon>Bacillota</taxon>
        <taxon>Clostridia</taxon>
        <taxon>Eubacteriales</taxon>
        <taxon>Clostridiaceae</taxon>
        <taxon>Clostridium</taxon>
    </lineage>
</organism>
<evidence type="ECO:0000313" key="7">
    <source>
        <dbReference type="Proteomes" id="UP000239471"/>
    </source>
</evidence>
<dbReference type="PANTHER" id="PTHR46140:SF1">
    <property type="entry name" value="VACUOLAR TRANSPORTER CHAPERONE COMPLEX SUBUNIT 4-RELATED"/>
    <property type="match status" value="1"/>
</dbReference>
<dbReference type="EMBL" id="PVXQ01000022">
    <property type="protein sequence ID" value="PRR81948.1"/>
    <property type="molecule type" value="Genomic_DNA"/>
</dbReference>
<gene>
    <name evidence="6" type="ORF">CLVI_21560</name>
</gene>
<dbReference type="InterPro" id="IPR033469">
    <property type="entry name" value="CYTH-like_dom_sf"/>
</dbReference>
<name>A0A2T0BDI0_9CLOT</name>
<dbReference type="GO" id="GO:0012505">
    <property type="term" value="C:endomembrane system"/>
    <property type="evidence" value="ECO:0007669"/>
    <property type="project" value="UniProtKB-SubCell"/>
</dbReference>
<dbReference type="SUPFAM" id="SSF55154">
    <property type="entry name" value="CYTH-like phosphatases"/>
    <property type="match status" value="1"/>
</dbReference>
<keyword evidence="7" id="KW-1185">Reference proteome</keyword>
<reference evidence="6 7" key="1">
    <citation type="submission" date="2018-03" db="EMBL/GenBank/DDBJ databases">
        <title>Genome sequence of Clostridium vincentii DSM 10228.</title>
        <authorList>
            <person name="Poehlein A."/>
            <person name="Daniel R."/>
        </authorList>
    </citation>
    <scope>NUCLEOTIDE SEQUENCE [LARGE SCALE GENOMIC DNA]</scope>
    <source>
        <strain evidence="6 7">DSM 10228</strain>
    </source>
</reference>
<dbReference type="OrthoDB" id="185578at2"/>
<dbReference type="InterPro" id="IPR018966">
    <property type="entry name" value="VTC_domain"/>
</dbReference>
<evidence type="ECO:0000256" key="2">
    <source>
        <dbReference type="ARBA" id="ARBA00022692"/>
    </source>
</evidence>
<dbReference type="GO" id="GO:0006799">
    <property type="term" value="P:polyphosphate biosynthetic process"/>
    <property type="evidence" value="ECO:0007669"/>
    <property type="project" value="UniProtKB-ARBA"/>
</dbReference>
<dbReference type="RefSeq" id="WP_106060115.1">
    <property type="nucleotide sequence ID" value="NZ_PVXQ01000022.1"/>
</dbReference>
<comment type="caution">
    <text evidence="6">The sequence shown here is derived from an EMBL/GenBank/DDBJ whole genome shotgun (WGS) entry which is preliminary data.</text>
</comment>
<evidence type="ECO:0000256" key="4">
    <source>
        <dbReference type="ARBA" id="ARBA00023136"/>
    </source>
</evidence>
<keyword evidence="3" id="KW-1133">Transmembrane helix</keyword>
<dbReference type="InterPro" id="IPR042267">
    <property type="entry name" value="VTC_sf"/>
</dbReference>
<dbReference type="AlphaFoldDB" id="A0A2T0BDI0"/>